<comment type="subcellular location">
    <subcellularLocation>
        <location evidence="1 17">Cell membrane</location>
        <topology evidence="1 17">Multi-pass membrane protein</topology>
    </subcellularLocation>
</comment>
<evidence type="ECO:0000256" key="11">
    <source>
        <dbReference type="ARBA" id="ARBA00023136"/>
    </source>
</evidence>
<feature type="transmembrane region" description="Helical" evidence="17">
    <location>
        <begin position="6"/>
        <end position="29"/>
    </location>
</feature>
<evidence type="ECO:0000256" key="17">
    <source>
        <dbReference type="HAMAP-Rule" id="MF_01006"/>
    </source>
</evidence>
<gene>
    <name evidence="17" type="primary">uppP</name>
    <name evidence="18" type="ORF">SAMN02746066_00070</name>
</gene>
<accession>A0A1M7EMT2</accession>
<feature type="transmembrane region" description="Helical" evidence="17">
    <location>
        <begin position="137"/>
        <end position="154"/>
    </location>
</feature>
<reference evidence="18 19" key="1">
    <citation type="submission" date="2016-11" db="EMBL/GenBank/DDBJ databases">
        <authorList>
            <person name="Jaros S."/>
            <person name="Januszkiewicz K."/>
            <person name="Wedrychowicz H."/>
        </authorList>
    </citation>
    <scope>NUCLEOTIDE SEQUENCE [LARGE SCALE GENOMIC DNA]</scope>
    <source>
        <strain evidence="18 19">DSM 15930</strain>
    </source>
</reference>
<comment type="catalytic activity">
    <reaction evidence="16 17">
        <text>di-trans,octa-cis-undecaprenyl diphosphate + H2O = di-trans,octa-cis-undecaprenyl phosphate + phosphate + H(+)</text>
        <dbReference type="Rhea" id="RHEA:28094"/>
        <dbReference type="ChEBI" id="CHEBI:15377"/>
        <dbReference type="ChEBI" id="CHEBI:15378"/>
        <dbReference type="ChEBI" id="CHEBI:43474"/>
        <dbReference type="ChEBI" id="CHEBI:58405"/>
        <dbReference type="ChEBI" id="CHEBI:60392"/>
        <dbReference type="EC" id="3.6.1.27"/>
    </reaction>
</comment>
<evidence type="ECO:0000256" key="8">
    <source>
        <dbReference type="ARBA" id="ARBA00022960"/>
    </source>
</evidence>
<evidence type="ECO:0000256" key="4">
    <source>
        <dbReference type="ARBA" id="ARBA00021581"/>
    </source>
</evidence>
<keyword evidence="8 17" id="KW-0133">Cell shape</keyword>
<evidence type="ECO:0000256" key="5">
    <source>
        <dbReference type="ARBA" id="ARBA00022475"/>
    </source>
</evidence>
<dbReference type="EMBL" id="FRCP01000005">
    <property type="protein sequence ID" value="SHL92923.1"/>
    <property type="molecule type" value="Genomic_DNA"/>
</dbReference>
<dbReference type="PANTHER" id="PTHR30622">
    <property type="entry name" value="UNDECAPRENYL-DIPHOSPHATASE"/>
    <property type="match status" value="1"/>
</dbReference>
<keyword evidence="11 17" id="KW-0472">Membrane</keyword>
<evidence type="ECO:0000256" key="1">
    <source>
        <dbReference type="ARBA" id="ARBA00004651"/>
    </source>
</evidence>
<dbReference type="GO" id="GO:0005886">
    <property type="term" value="C:plasma membrane"/>
    <property type="evidence" value="ECO:0007669"/>
    <property type="project" value="UniProtKB-SubCell"/>
</dbReference>
<dbReference type="OrthoDB" id="9808289at2"/>
<dbReference type="Proteomes" id="UP000184038">
    <property type="component" value="Unassembled WGS sequence"/>
</dbReference>
<feature type="transmembrane region" description="Helical" evidence="17">
    <location>
        <begin position="108"/>
        <end position="125"/>
    </location>
</feature>
<evidence type="ECO:0000256" key="12">
    <source>
        <dbReference type="ARBA" id="ARBA00023251"/>
    </source>
</evidence>
<dbReference type="Pfam" id="PF02673">
    <property type="entry name" value="BacA"/>
    <property type="match status" value="1"/>
</dbReference>
<keyword evidence="10 17" id="KW-1133">Transmembrane helix</keyword>
<name>A0A1M7EMT2_9FIRM</name>
<dbReference type="GO" id="GO:0071555">
    <property type="term" value="P:cell wall organization"/>
    <property type="evidence" value="ECO:0007669"/>
    <property type="project" value="UniProtKB-KW"/>
</dbReference>
<feature type="transmembrane region" description="Helical" evidence="17">
    <location>
        <begin position="41"/>
        <end position="61"/>
    </location>
</feature>
<evidence type="ECO:0000256" key="6">
    <source>
        <dbReference type="ARBA" id="ARBA00022692"/>
    </source>
</evidence>
<evidence type="ECO:0000313" key="19">
    <source>
        <dbReference type="Proteomes" id="UP000184038"/>
    </source>
</evidence>
<keyword evidence="7 17" id="KW-0378">Hydrolase</keyword>
<feature type="transmembrane region" description="Helical" evidence="17">
    <location>
        <begin position="210"/>
        <end position="228"/>
    </location>
</feature>
<evidence type="ECO:0000256" key="7">
    <source>
        <dbReference type="ARBA" id="ARBA00022801"/>
    </source>
</evidence>
<evidence type="ECO:0000256" key="9">
    <source>
        <dbReference type="ARBA" id="ARBA00022984"/>
    </source>
</evidence>
<evidence type="ECO:0000256" key="2">
    <source>
        <dbReference type="ARBA" id="ARBA00010621"/>
    </source>
</evidence>
<feature type="transmembrane region" description="Helical" evidence="17">
    <location>
        <begin position="272"/>
        <end position="290"/>
    </location>
</feature>
<protein>
    <recommendedName>
        <fullName evidence="4 17">Undecaprenyl-diphosphatase</fullName>
        <ecNumber evidence="3 17">3.6.1.27</ecNumber>
    </recommendedName>
    <alternativeName>
        <fullName evidence="15 17">Bacitracin resistance protein</fullName>
    </alternativeName>
    <alternativeName>
        <fullName evidence="14 17">Undecaprenyl pyrophosphate phosphatase</fullName>
    </alternativeName>
</protein>
<feature type="transmembrane region" description="Helical" evidence="17">
    <location>
        <begin position="240"/>
        <end position="265"/>
    </location>
</feature>
<organism evidence="18 19">
    <name type="scientific">Anaerosporobacter mobilis DSM 15930</name>
    <dbReference type="NCBI Taxonomy" id="1120996"/>
    <lineage>
        <taxon>Bacteria</taxon>
        <taxon>Bacillati</taxon>
        <taxon>Bacillota</taxon>
        <taxon>Clostridia</taxon>
        <taxon>Lachnospirales</taxon>
        <taxon>Lachnospiraceae</taxon>
        <taxon>Anaerosporobacter</taxon>
    </lineage>
</organism>
<dbReference type="HAMAP" id="MF_01006">
    <property type="entry name" value="Undec_diphosphatase"/>
    <property type="match status" value="1"/>
</dbReference>
<keyword evidence="12 17" id="KW-0046">Antibiotic resistance</keyword>
<comment type="function">
    <text evidence="17">Catalyzes the dephosphorylation of undecaprenyl diphosphate (UPP). Confers resistance to bacitracin.</text>
</comment>
<dbReference type="GO" id="GO:0050380">
    <property type="term" value="F:undecaprenyl-diphosphatase activity"/>
    <property type="evidence" value="ECO:0007669"/>
    <property type="project" value="UniProtKB-UniRule"/>
</dbReference>
<comment type="similarity">
    <text evidence="2 17">Belongs to the UppP family.</text>
</comment>
<dbReference type="PANTHER" id="PTHR30622:SF2">
    <property type="entry name" value="UNDECAPRENYL-DIPHOSPHATASE"/>
    <property type="match status" value="1"/>
</dbReference>
<keyword evidence="6 17" id="KW-0812">Transmembrane</keyword>
<dbReference type="GO" id="GO:0009252">
    <property type="term" value="P:peptidoglycan biosynthetic process"/>
    <property type="evidence" value="ECO:0007669"/>
    <property type="project" value="UniProtKB-KW"/>
</dbReference>
<comment type="miscellaneous">
    <text evidence="17">Bacitracin is thought to be involved in the inhibition of peptidoglycan synthesis by sequestering undecaprenyl diphosphate, thereby reducing the pool of lipid carrier available.</text>
</comment>
<evidence type="ECO:0000256" key="15">
    <source>
        <dbReference type="ARBA" id="ARBA00032932"/>
    </source>
</evidence>
<dbReference type="EC" id="3.6.1.27" evidence="3 17"/>
<keyword evidence="19" id="KW-1185">Reference proteome</keyword>
<evidence type="ECO:0000256" key="10">
    <source>
        <dbReference type="ARBA" id="ARBA00022989"/>
    </source>
</evidence>
<evidence type="ECO:0000256" key="3">
    <source>
        <dbReference type="ARBA" id="ARBA00012374"/>
    </source>
</evidence>
<dbReference type="GO" id="GO:0008360">
    <property type="term" value="P:regulation of cell shape"/>
    <property type="evidence" value="ECO:0007669"/>
    <property type="project" value="UniProtKB-KW"/>
</dbReference>
<evidence type="ECO:0000313" key="18">
    <source>
        <dbReference type="EMBL" id="SHL92923.1"/>
    </source>
</evidence>
<evidence type="ECO:0000256" key="16">
    <source>
        <dbReference type="ARBA" id="ARBA00047594"/>
    </source>
</evidence>
<dbReference type="GO" id="GO:0046677">
    <property type="term" value="P:response to antibiotic"/>
    <property type="evidence" value="ECO:0007669"/>
    <property type="project" value="UniProtKB-UniRule"/>
</dbReference>
<keyword evidence="5 17" id="KW-1003">Cell membrane</keyword>
<dbReference type="AlphaFoldDB" id="A0A1M7EMT2"/>
<evidence type="ECO:0000256" key="14">
    <source>
        <dbReference type="ARBA" id="ARBA00032707"/>
    </source>
</evidence>
<dbReference type="STRING" id="1120996.SAMN02746066_00070"/>
<proteinExistence type="inferred from homology"/>
<keyword evidence="13 17" id="KW-0961">Cell wall biogenesis/degradation</keyword>
<dbReference type="InterPro" id="IPR003824">
    <property type="entry name" value="UppP"/>
</dbReference>
<sequence>MTILQAIIMGIVQGIAEFLPISSSGHLSIMKHILHINTDTGLLFDVMLHFGTLVAVLVSFWKDIKQLIIEGFGILGDFIVNIGRLVHNLHSKDKKEYNKVISSAYRKFVMLIVVSTIPTGIVALLLKEVVEVTSETLIVPGLCLLLTGVLLLIADRTVSGKKRANDVTYANAGIIGLTQGIATLPGLSRSGTTITACLSCGLDTNFAVKYSFIMSIPAIFGAVILQIKDFGTLAVESTEVVAYVIGTIIAAIVGYICIKTMLVVVRGKKYKGFAYYCFVVGTIAVIWNFVA</sequence>
<evidence type="ECO:0000256" key="13">
    <source>
        <dbReference type="ARBA" id="ARBA00023316"/>
    </source>
</evidence>
<dbReference type="RefSeq" id="WP_073281607.1">
    <property type="nucleotide sequence ID" value="NZ_FRCP01000005.1"/>
</dbReference>
<keyword evidence="9 17" id="KW-0573">Peptidoglycan synthesis</keyword>